<protein>
    <recommendedName>
        <fullName evidence="4">DUF4169 domain-containing protein</fullName>
    </recommendedName>
</protein>
<evidence type="ECO:0008006" key="4">
    <source>
        <dbReference type="Google" id="ProtNLM"/>
    </source>
</evidence>
<accession>A0A1I6G8D8</accession>
<evidence type="ECO:0000313" key="3">
    <source>
        <dbReference type="Proteomes" id="UP000199478"/>
    </source>
</evidence>
<dbReference type="AlphaFoldDB" id="A0A1I6G8D8"/>
<evidence type="ECO:0000313" key="2">
    <source>
        <dbReference type="EMBL" id="SFR38473.1"/>
    </source>
</evidence>
<dbReference type="STRING" id="390270.SAMN04488005_1238"/>
<keyword evidence="3" id="KW-1185">Reference proteome</keyword>
<sequence length="58" mass="6614">MKPINLNQARKARTRAEAKAKADENAIRFGRTKAEQLLDAAREQQASDRLSQLKFDDE</sequence>
<feature type="compositionally biased region" description="Basic and acidic residues" evidence="1">
    <location>
        <begin position="14"/>
        <end position="23"/>
    </location>
</feature>
<reference evidence="3" key="1">
    <citation type="submission" date="2016-10" db="EMBL/GenBank/DDBJ databases">
        <authorList>
            <person name="Varghese N."/>
            <person name="Submissions S."/>
        </authorList>
    </citation>
    <scope>NUCLEOTIDE SEQUENCE [LARGE SCALE GENOMIC DNA]</scope>
    <source>
        <strain evidence="3">DSM 26879</strain>
    </source>
</reference>
<feature type="region of interest" description="Disordered" evidence="1">
    <location>
        <begin position="1"/>
        <end position="23"/>
    </location>
</feature>
<feature type="region of interest" description="Disordered" evidence="1">
    <location>
        <begin position="39"/>
        <end position="58"/>
    </location>
</feature>
<dbReference type="OrthoDB" id="7192657at2"/>
<gene>
    <name evidence="2" type="ORF">SAMN04488005_1238</name>
</gene>
<dbReference type="Pfam" id="PF13770">
    <property type="entry name" value="DUF4169"/>
    <property type="match status" value="1"/>
</dbReference>
<organism evidence="2 3">
    <name type="scientific">Yoonia tamlensis</name>
    <dbReference type="NCBI Taxonomy" id="390270"/>
    <lineage>
        <taxon>Bacteria</taxon>
        <taxon>Pseudomonadati</taxon>
        <taxon>Pseudomonadota</taxon>
        <taxon>Alphaproteobacteria</taxon>
        <taxon>Rhodobacterales</taxon>
        <taxon>Paracoccaceae</taxon>
        <taxon>Yoonia</taxon>
    </lineage>
</organism>
<evidence type="ECO:0000256" key="1">
    <source>
        <dbReference type="SAM" id="MobiDB-lite"/>
    </source>
</evidence>
<dbReference type="RefSeq" id="WP_090197722.1">
    <property type="nucleotide sequence ID" value="NZ_FOYP01000001.1"/>
</dbReference>
<dbReference type="Proteomes" id="UP000199478">
    <property type="component" value="Unassembled WGS sequence"/>
</dbReference>
<name>A0A1I6G8D8_9RHOB</name>
<dbReference type="InterPro" id="IPR025227">
    <property type="entry name" value="DUF4169"/>
</dbReference>
<proteinExistence type="predicted"/>
<dbReference type="EMBL" id="FOYP01000001">
    <property type="protein sequence ID" value="SFR38473.1"/>
    <property type="molecule type" value="Genomic_DNA"/>
</dbReference>